<dbReference type="NCBIfam" id="TIGR03609">
    <property type="entry name" value="S_layer_CsaB"/>
    <property type="match status" value="1"/>
</dbReference>
<evidence type="ECO:0000313" key="3">
    <source>
        <dbReference type="Proteomes" id="UP000267250"/>
    </source>
</evidence>
<dbReference type="PANTHER" id="PTHR36836">
    <property type="entry name" value="COLANIC ACID BIOSYNTHESIS PROTEIN WCAK"/>
    <property type="match status" value="1"/>
</dbReference>
<keyword evidence="2" id="KW-0808">Transferase</keyword>
<protein>
    <submittedName>
        <fullName evidence="2">Polysaccharide pyruvyl transferase CsaB</fullName>
    </submittedName>
</protein>
<accession>A0A3Q9HNW6</accession>
<dbReference type="Pfam" id="PF04230">
    <property type="entry name" value="PS_pyruv_trans"/>
    <property type="match status" value="1"/>
</dbReference>
<dbReference type="AlphaFoldDB" id="A0A3Q9HNW6"/>
<keyword evidence="3" id="KW-1185">Reference proteome</keyword>
<dbReference type="GO" id="GO:0016740">
    <property type="term" value="F:transferase activity"/>
    <property type="evidence" value="ECO:0007669"/>
    <property type="project" value="UniProtKB-KW"/>
</dbReference>
<dbReference type="KEGG" id="aft:BBF96_01565"/>
<evidence type="ECO:0000259" key="1">
    <source>
        <dbReference type="Pfam" id="PF04230"/>
    </source>
</evidence>
<dbReference type="PANTHER" id="PTHR36836:SF1">
    <property type="entry name" value="COLANIC ACID BIOSYNTHESIS PROTEIN WCAK"/>
    <property type="match status" value="1"/>
</dbReference>
<gene>
    <name evidence="2" type="ORF">BBF96_01565</name>
</gene>
<dbReference type="Proteomes" id="UP000267250">
    <property type="component" value="Chromosome"/>
</dbReference>
<reference evidence="2 3" key="1">
    <citation type="submission" date="2016-07" db="EMBL/GenBank/DDBJ databases">
        <title>Genome and transcriptome analysis of iron-reducing fermentative bacteria Anoxybacter fermentans.</title>
        <authorList>
            <person name="Zeng X."/>
            <person name="Shao Z."/>
        </authorList>
    </citation>
    <scope>NUCLEOTIDE SEQUENCE [LARGE SCALE GENOMIC DNA]</scope>
    <source>
        <strain evidence="2 3">DY22613</strain>
    </source>
</reference>
<dbReference type="InterPro" id="IPR019896">
    <property type="entry name" value="Polysacch_pyruvyl_Trfase_CsaB"/>
</dbReference>
<dbReference type="SUPFAM" id="SSF53756">
    <property type="entry name" value="UDP-Glycosyltransferase/glycogen phosphorylase"/>
    <property type="match status" value="1"/>
</dbReference>
<dbReference type="InterPro" id="IPR007345">
    <property type="entry name" value="Polysacch_pyruvyl_Trfase"/>
</dbReference>
<sequence>MSKRIVLSGYYGFDNLGDEAVLQSIIQTLKAEDPDVDILVLSANPAVTAERYGVKAKDRWNFFQVLSALKWADLLISGGGSLLQDVTSQKNIPYYLGVVAMARALKKKVAFYAQGIGPIKGALGRSLTRLIANRVQLITVRDQKSYELLIELGVDRPTMKVTVDPVVLLKPGPLKNNEYRQILELKKKCSISHRPIIGIAPRPWQGLKGYYEALVETGRRLKEKKDAEIILIPMHPEKDLKLCLQIADQLPGARVLKEKYRPDQLLAFYKELDFLIGIRLHALIFAATVHLPHLGITYDPKVNGFLNQIGDEPIADIENVEAEVLYREVVRRLKDKEGQVKRIAKAMASLRKEARENARLVLNLLD</sequence>
<dbReference type="RefSeq" id="WP_127015526.1">
    <property type="nucleotide sequence ID" value="NZ_CP016379.1"/>
</dbReference>
<evidence type="ECO:0000313" key="2">
    <source>
        <dbReference type="EMBL" id="AZR72197.1"/>
    </source>
</evidence>
<dbReference type="OrthoDB" id="3199616at2"/>
<dbReference type="EMBL" id="CP016379">
    <property type="protein sequence ID" value="AZR72197.1"/>
    <property type="molecule type" value="Genomic_DNA"/>
</dbReference>
<name>A0A3Q9HNW6_9FIRM</name>
<organism evidence="2 3">
    <name type="scientific">Anoxybacter fermentans</name>
    <dbReference type="NCBI Taxonomy" id="1323375"/>
    <lineage>
        <taxon>Bacteria</taxon>
        <taxon>Bacillati</taxon>
        <taxon>Bacillota</taxon>
        <taxon>Clostridia</taxon>
        <taxon>Halanaerobiales</taxon>
        <taxon>Anoxybacter</taxon>
    </lineage>
</organism>
<proteinExistence type="predicted"/>
<feature type="domain" description="Polysaccharide pyruvyl transferase" evidence="1">
    <location>
        <begin position="15"/>
        <end position="300"/>
    </location>
</feature>